<dbReference type="InterPro" id="IPR007235">
    <property type="entry name" value="Glyco_trans_28_C"/>
</dbReference>
<feature type="domain" description="Diacylglycerol glucosyltransferase N-terminal" evidence="6">
    <location>
        <begin position="17"/>
        <end position="178"/>
    </location>
</feature>
<reference evidence="7" key="1">
    <citation type="journal article" date="2020" name="mSystems">
        <title>Genome- and Community-Level Interaction Insights into Carbon Utilization and Element Cycling Functions of Hydrothermarchaeota in Hydrothermal Sediment.</title>
        <authorList>
            <person name="Zhou Z."/>
            <person name="Liu Y."/>
            <person name="Xu W."/>
            <person name="Pan J."/>
            <person name="Luo Z.H."/>
            <person name="Li M."/>
        </authorList>
    </citation>
    <scope>NUCLEOTIDE SEQUENCE [LARGE SCALE GENOMIC DNA]</scope>
    <source>
        <strain evidence="7">SpSt-503</strain>
    </source>
</reference>
<dbReference type="AlphaFoldDB" id="A0A7C3ELG0"/>
<dbReference type="Pfam" id="PF06925">
    <property type="entry name" value="MGDG_synth"/>
    <property type="match status" value="1"/>
</dbReference>
<name>A0A7C3ELG0_9SPIR</name>
<sequence length="375" mass="41780">MSHIIIAMIEVGYGHKGPALAIKDALEAAFPGKHRIEVIDFPRAAGALRTDASIKAAWNAALQQPWMVRASYALMEAVYPLSGKVLFPFMADFFIRGAQYLAEQKPDLFISTHPMCSIVAAEARRRQGLTFPIVIDVVDPFDGYSLWAERSADLFLVHSSQSRQILIDHGIDENRIRLVPYPRLPAMGPPTQPVEALRRSYGLDTEGKPVLLVTSGAQGLGRAYSFASRAYLEGFPADFLVVTGKNEKIYENLTELVTKHKDKRLPGRLIPLSFVPSMAELYSLCDMVVGKAGASTCMEALSHKKPMICTEWAGQNDYTIIQFLLENRLGSFTPRYREFIELLSSPPVYEKYDAEFSTYGILQELRSFYAVSGSL</sequence>
<protein>
    <submittedName>
        <fullName evidence="7">Glycosyl transferase</fullName>
    </submittedName>
</protein>
<comment type="caution">
    <text evidence="7">The sequence shown here is derived from an EMBL/GenBank/DDBJ whole genome shotgun (WGS) entry which is preliminary data.</text>
</comment>
<dbReference type="GO" id="GO:0009247">
    <property type="term" value="P:glycolipid biosynthetic process"/>
    <property type="evidence" value="ECO:0007669"/>
    <property type="project" value="InterPro"/>
</dbReference>
<keyword evidence="4 7" id="KW-0808">Transferase</keyword>
<gene>
    <name evidence="7" type="ORF">ENS59_10540</name>
</gene>
<dbReference type="PANTHER" id="PTHR43025">
    <property type="entry name" value="MONOGALACTOSYLDIACYLGLYCEROL SYNTHASE"/>
    <property type="match status" value="1"/>
</dbReference>
<comment type="subcellular location">
    <subcellularLocation>
        <location evidence="1">Membrane</location>
    </subcellularLocation>
</comment>
<dbReference type="Gene3D" id="3.40.50.2000">
    <property type="entry name" value="Glycogen Phosphorylase B"/>
    <property type="match status" value="2"/>
</dbReference>
<evidence type="ECO:0000256" key="2">
    <source>
        <dbReference type="ARBA" id="ARBA00006962"/>
    </source>
</evidence>
<organism evidence="7">
    <name type="scientific">Gracilinema caldarium</name>
    <dbReference type="NCBI Taxonomy" id="215591"/>
    <lineage>
        <taxon>Bacteria</taxon>
        <taxon>Pseudomonadati</taxon>
        <taxon>Spirochaetota</taxon>
        <taxon>Spirochaetia</taxon>
        <taxon>Spirochaetales</taxon>
        <taxon>Breznakiellaceae</taxon>
        <taxon>Gracilinema</taxon>
    </lineage>
</organism>
<feature type="domain" description="Glycosyl transferase family 28 C-terminal" evidence="5">
    <location>
        <begin position="238"/>
        <end position="309"/>
    </location>
</feature>
<evidence type="ECO:0000259" key="6">
    <source>
        <dbReference type="Pfam" id="PF06925"/>
    </source>
</evidence>
<accession>A0A7C3ELG0</accession>
<proteinExistence type="inferred from homology"/>
<dbReference type="GO" id="GO:0016758">
    <property type="term" value="F:hexosyltransferase activity"/>
    <property type="evidence" value="ECO:0007669"/>
    <property type="project" value="InterPro"/>
</dbReference>
<dbReference type="Pfam" id="PF04101">
    <property type="entry name" value="Glyco_tran_28_C"/>
    <property type="match status" value="1"/>
</dbReference>
<evidence type="ECO:0000256" key="1">
    <source>
        <dbReference type="ARBA" id="ARBA00004370"/>
    </source>
</evidence>
<evidence type="ECO:0000259" key="5">
    <source>
        <dbReference type="Pfam" id="PF04101"/>
    </source>
</evidence>
<dbReference type="InterPro" id="IPR009695">
    <property type="entry name" value="Diacylglyc_glucosyltr_N"/>
</dbReference>
<keyword evidence="3" id="KW-0328">Glycosyltransferase</keyword>
<evidence type="ECO:0000256" key="4">
    <source>
        <dbReference type="ARBA" id="ARBA00022679"/>
    </source>
</evidence>
<comment type="similarity">
    <text evidence="2">Belongs to the glycosyltransferase 28 family.</text>
</comment>
<evidence type="ECO:0000256" key="3">
    <source>
        <dbReference type="ARBA" id="ARBA00022676"/>
    </source>
</evidence>
<dbReference type="InterPro" id="IPR050519">
    <property type="entry name" value="Glycosyltransf_28_UgtP"/>
</dbReference>
<dbReference type="GO" id="GO:0016020">
    <property type="term" value="C:membrane"/>
    <property type="evidence" value="ECO:0007669"/>
    <property type="project" value="UniProtKB-SubCell"/>
</dbReference>
<evidence type="ECO:0000313" key="7">
    <source>
        <dbReference type="EMBL" id="HFH29929.1"/>
    </source>
</evidence>
<dbReference type="SUPFAM" id="SSF53756">
    <property type="entry name" value="UDP-Glycosyltransferase/glycogen phosphorylase"/>
    <property type="match status" value="1"/>
</dbReference>
<dbReference type="PANTHER" id="PTHR43025:SF3">
    <property type="entry name" value="MONOGALACTOSYLDIACYLGLYCEROL SYNTHASE 1, CHLOROPLASTIC"/>
    <property type="match status" value="1"/>
</dbReference>
<dbReference type="EMBL" id="DSVL01000323">
    <property type="protein sequence ID" value="HFH29929.1"/>
    <property type="molecule type" value="Genomic_DNA"/>
</dbReference>